<dbReference type="PANTHER" id="PTHR47485:SF1">
    <property type="entry name" value="THYLAKOID LUMENAL 17.4 KDA PROTEIN, CHLOROPLASTIC"/>
    <property type="match status" value="1"/>
</dbReference>
<keyword evidence="5" id="KW-1185">Reference proteome</keyword>
<dbReference type="Gene3D" id="2.160.20.80">
    <property type="entry name" value="E3 ubiquitin-protein ligase SopA"/>
    <property type="match status" value="2"/>
</dbReference>
<evidence type="ECO:0000313" key="4">
    <source>
        <dbReference type="EMBL" id="MFD0683364.1"/>
    </source>
</evidence>
<accession>A0ABW2XA83</accession>
<evidence type="ECO:0000256" key="3">
    <source>
        <dbReference type="SAM" id="Phobius"/>
    </source>
</evidence>
<dbReference type="InterPro" id="IPR001646">
    <property type="entry name" value="5peptide_repeat"/>
</dbReference>
<gene>
    <name evidence="4" type="ORF">ACFQZM_02550</name>
</gene>
<sequence length="396" mass="43654">MGDRTRRLHRRGQYELARPGVRRAGAVLAGVGLAVLAVGYAVALWRIPGWMGLNGEGGDAKDRHNARLLVVSAGGAVVVAISLLYTARNYRLSHRGQVTDRFTKALERLSSTDIDARLGGIHALEHVAADSRPHHDDVVEVLEAFVRRRAPTARRDDGGPTLGRPRPLPDQPEADVQATLTALATRPHRPERRTLDLSRLHLANARLRDADLRHADLQGADLRDADLLRANMRDAILWRTNLRRANLSRASLRDAILWQADLRRASLQNASLQDTNLRGADLQNADLRNASLRGADLRGVDLQNANLRYASLQNTDLRDAILRDASLRDAGLRGASLRDADLRGADLQDANLRYASLQKADLRGADLRGVDMRNIGGIAEAKVRAMARVDERTRFS</sequence>
<organism evidence="4 5">
    <name type="scientific">Actinomadura fibrosa</name>
    <dbReference type="NCBI Taxonomy" id="111802"/>
    <lineage>
        <taxon>Bacteria</taxon>
        <taxon>Bacillati</taxon>
        <taxon>Actinomycetota</taxon>
        <taxon>Actinomycetes</taxon>
        <taxon>Streptosporangiales</taxon>
        <taxon>Thermomonosporaceae</taxon>
        <taxon>Actinomadura</taxon>
    </lineage>
</organism>
<evidence type="ECO:0000256" key="1">
    <source>
        <dbReference type="ARBA" id="ARBA00022737"/>
    </source>
</evidence>
<keyword evidence="3" id="KW-0812">Transmembrane</keyword>
<feature type="transmembrane region" description="Helical" evidence="3">
    <location>
        <begin position="21"/>
        <end position="45"/>
    </location>
</feature>
<dbReference type="SUPFAM" id="SSF141571">
    <property type="entry name" value="Pentapeptide repeat-like"/>
    <property type="match status" value="2"/>
</dbReference>
<dbReference type="EMBL" id="JBHTGP010000002">
    <property type="protein sequence ID" value="MFD0683364.1"/>
    <property type="molecule type" value="Genomic_DNA"/>
</dbReference>
<keyword evidence="3" id="KW-1133">Transmembrane helix</keyword>
<name>A0ABW2XA83_9ACTN</name>
<comment type="caution">
    <text evidence="4">The sequence shown here is derived from an EMBL/GenBank/DDBJ whole genome shotgun (WGS) entry which is preliminary data.</text>
</comment>
<feature type="transmembrane region" description="Helical" evidence="3">
    <location>
        <begin position="65"/>
        <end position="85"/>
    </location>
</feature>
<evidence type="ECO:0000313" key="5">
    <source>
        <dbReference type="Proteomes" id="UP001597063"/>
    </source>
</evidence>
<dbReference type="PANTHER" id="PTHR47485">
    <property type="entry name" value="THYLAKOID LUMENAL 17.4 KDA PROTEIN, CHLOROPLASTIC"/>
    <property type="match status" value="1"/>
</dbReference>
<dbReference type="RefSeq" id="WP_131757194.1">
    <property type="nucleotide sequence ID" value="NZ_JBHTGP010000002.1"/>
</dbReference>
<dbReference type="Pfam" id="PF00805">
    <property type="entry name" value="Pentapeptide"/>
    <property type="match status" value="3"/>
</dbReference>
<proteinExistence type="predicted"/>
<reference evidence="5" key="1">
    <citation type="journal article" date="2019" name="Int. J. Syst. Evol. Microbiol.">
        <title>The Global Catalogue of Microorganisms (GCM) 10K type strain sequencing project: providing services to taxonomists for standard genome sequencing and annotation.</title>
        <authorList>
            <consortium name="The Broad Institute Genomics Platform"/>
            <consortium name="The Broad Institute Genome Sequencing Center for Infectious Disease"/>
            <person name="Wu L."/>
            <person name="Ma J."/>
        </authorList>
    </citation>
    <scope>NUCLEOTIDE SEQUENCE [LARGE SCALE GENOMIC DNA]</scope>
    <source>
        <strain evidence="5">JCM 9371</strain>
    </source>
</reference>
<keyword evidence="1" id="KW-0677">Repeat</keyword>
<protein>
    <submittedName>
        <fullName evidence="4">Pentapeptide repeat-containing protein</fullName>
    </submittedName>
</protein>
<dbReference type="Proteomes" id="UP001597063">
    <property type="component" value="Unassembled WGS sequence"/>
</dbReference>
<evidence type="ECO:0000256" key="2">
    <source>
        <dbReference type="SAM" id="MobiDB-lite"/>
    </source>
</evidence>
<keyword evidence="3" id="KW-0472">Membrane</keyword>
<feature type="region of interest" description="Disordered" evidence="2">
    <location>
        <begin position="150"/>
        <end position="172"/>
    </location>
</feature>